<dbReference type="Proteomes" id="UP000623467">
    <property type="component" value="Unassembled WGS sequence"/>
</dbReference>
<evidence type="ECO:0000313" key="3">
    <source>
        <dbReference type="EMBL" id="KAF7340900.1"/>
    </source>
</evidence>
<feature type="region of interest" description="Disordered" evidence="1">
    <location>
        <begin position="318"/>
        <end position="342"/>
    </location>
</feature>
<gene>
    <name evidence="3" type="ORF">MSAN_02119600</name>
</gene>
<keyword evidence="2" id="KW-1133">Transmembrane helix</keyword>
<evidence type="ECO:0000256" key="2">
    <source>
        <dbReference type="SAM" id="Phobius"/>
    </source>
</evidence>
<feature type="compositionally biased region" description="Polar residues" evidence="1">
    <location>
        <begin position="90"/>
        <end position="109"/>
    </location>
</feature>
<feature type="transmembrane region" description="Helical" evidence="2">
    <location>
        <begin position="6"/>
        <end position="24"/>
    </location>
</feature>
<sequence>MVSDVPYTTSGSALSLTTAQLIVLGPARLRRARRRVTRMSEAGHVSFLCFVVGLSWLWLGASTLLAWYPSRTLTRFTTSARHSRAPPSATPSQDHVTTTTNTAPPSQASIRSCTRAVAAEGVESAHGHVFDLNAMLTVVQCALRHMEYSPAGGKNWSLVAAAYTLCWALRLVGVVLLYEGVYCFVRPWREHSGADDVPVALRDILESSSTTPSSTSTTKTTHATIQIPARVRPATDPVLVHPIVILDFSFFPAAFSPSSPVPNGARPPLEGGAAARAAGRAVAGAAAIRARAKGRLIVLVSGRAPTLLRLLWRDEDQSEGQAGGLPRSCVRAGDGSFPVLDP</sequence>
<comment type="caution">
    <text evidence="3">The sequence shown here is derived from an EMBL/GenBank/DDBJ whole genome shotgun (WGS) entry which is preliminary data.</text>
</comment>
<feature type="transmembrane region" description="Helical" evidence="2">
    <location>
        <begin position="45"/>
        <end position="68"/>
    </location>
</feature>
<evidence type="ECO:0000313" key="4">
    <source>
        <dbReference type="Proteomes" id="UP000623467"/>
    </source>
</evidence>
<reference evidence="3" key="1">
    <citation type="submission" date="2020-05" db="EMBL/GenBank/DDBJ databases">
        <title>Mycena genomes resolve the evolution of fungal bioluminescence.</title>
        <authorList>
            <person name="Tsai I.J."/>
        </authorList>
    </citation>
    <scope>NUCLEOTIDE SEQUENCE</scope>
    <source>
        <strain evidence="3">160909Yilan</strain>
    </source>
</reference>
<evidence type="ECO:0000256" key="1">
    <source>
        <dbReference type="SAM" id="MobiDB-lite"/>
    </source>
</evidence>
<name>A0A8H7CKH5_9AGAR</name>
<dbReference type="AlphaFoldDB" id="A0A8H7CKH5"/>
<dbReference type="EMBL" id="JACAZH010000029">
    <property type="protein sequence ID" value="KAF7340900.1"/>
    <property type="molecule type" value="Genomic_DNA"/>
</dbReference>
<proteinExistence type="predicted"/>
<keyword evidence="4" id="KW-1185">Reference proteome</keyword>
<feature type="region of interest" description="Disordered" evidence="1">
    <location>
        <begin position="79"/>
        <end position="109"/>
    </location>
</feature>
<keyword evidence="2 3" id="KW-0812">Transmembrane</keyword>
<organism evidence="3 4">
    <name type="scientific">Mycena sanguinolenta</name>
    <dbReference type="NCBI Taxonomy" id="230812"/>
    <lineage>
        <taxon>Eukaryota</taxon>
        <taxon>Fungi</taxon>
        <taxon>Dikarya</taxon>
        <taxon>Basidiomycota</taxon>
        <taxon>Agaricomycotina</taxon>
        <taxon>Agaricomycetes</taxon>
        <taxon>Agaricomycetidae</taxon>
        <taxon>Agaricales</taxon>
        <taxon>Marasmiineae</taxon>
        <taxon>Mycenaceae</taxon>
        <taxon>Mycena</taxon>
    </lineage>
</organism>
<accession>A0A8H7CKH5</accession>
<keyword evidence="2" id="KW-0472">Membrane</keyword>
<protein>
    <submittedName>
        <fullName evidence="3">Putative Transmembrane protein</fullName>
    </submittedName>
</protein>